<dbReference type="AlphaFoldDB" id="A0A1B1TG29"/>
<dbReference type="Pfam" id="PF00587">
    <property type="entry name" value="tRNA-synt_2b"/>
    <property type="match status" value="1"/>
</dbReference>
<dbReference type="HAMAP" id="MF_00184">
    <property type="entry name" value="Thr_tRNA_synth"/>
    <property type="match status" value="1"/>
</dbReference>
<dbReference type="PANTHER" id="PTHR11451:SF44">
    <property type="entry name" value="THREONINE--TRNA LIGASE, CHLOROPLASTIC_MITOCHONDRIAL 2"/>
    <property type="match status" value="1"/>
</dbReference>
<dbReference type="InterPro" id="IPR033728">
    <property type="entry name" value="ThrRS_core"/>
</dbReference>
<dbReference type="InterPro" id="IPR004095">
    <property type="entry name" value="TGS"/>
</dbReference>
<proteinExistence type="inferred from homology"/>
<dbReference type="CDD" id="cd01667">
    <property type="entry name" value="TGS_ThrRS"/>
    <property type="match status" value="1"/>
</dbReference>
<evidence type="ECO:0000256" key="2">
    <source>
        <dbReference type="ARBA" id="ARBA00008226"/>
    </source>
</evidence>
<sequence length="718" mass="81362">MILCVSYYSSILTLQRINKLATSYGNYCGGFMKDKRPPNIVGDGLMALINITLPDGTVNEYASGITCAEVVTDVLGRKHGCLAANVDGTQRDMSFEIEQSCSIEGILSQSDEGIHILRHSAAHLLAQAVMELYPGAKPTIGPAIERGFYYDFAMDPITESDLKPIQKKMQELARKNFTVERVELSDEELQQHFADNPYKLEIINDKIEDGGGSTIYKQGEWYDLCLGPHVPNTSRLMFCKLTSISSAYWRGDQEREQLVRIYGIVEPTKDALKSTLHQMEEAKKRDHRKLGKDLQLFHIDEEVGQGLILWTPRGSIIRQELQDFISSHLRRQGYSQVFTPHIGKLDLYRTSGHFPYYQDSQYPPLVEKDLMKKLSDDGCSCSELSNMMKSGDIDGYMLKPMNCPHHVKIYASQARSYRDLPLRLAEFGTVYRWEQSGEISGMTRVRGFTQDDAHLFVTEDQIAQEVLGCIELVQIIFDKLGMTDYRVRVGLRDPDSTKYVGEPEGWDKAEKACRDAAESLGVDWSEEQGEAAFYGPKIDFVVKDVIGREWQLGTVQVDYNLPERFDLSYKGNDGEMHRPVMIHRAPFGSMERFCGVLIEHFAGKFPTWLTPTQCHIITISERHKKYAHEVAQVLRENNVRVQIDDGDDTIGKKIRNHRKLQPAYMIILGDGEEENRTVSLRARNGDQVSGIALDDFVIQINDEIANKISTPSLAVNED</sequence>
<dbReference type="GO" id="GO:0005737">
    <property type="term" value="C:cytoplasm"/>
    <property type="evidence" value="ECO:0007669"/>
    <property type="project" value="UniProtKB-SubCell"/>
</dbReference>
<dbReference type="Pfam" id="PF07973">
    <property type="entry name" value="tRNA_SAD"/>
    <property type="match status" value="1"/>
</dbReference>
<dbReference type="FunFam" id="3.40.50.800:FF:000001">
    <property type="entry name" value="Threonine--tRNA ligase"/>
    <property type="match status" value="1"/>
</dbReference>
<dbReference type="InterPro" id="IPR047246">
    <property type="entry name" value="ThrRS_anticodon"/>
</dbReference>
<dbReference type="InterPro" id="IPR018163">
    <property type="entry name" value="Thr/Ala-tRNA-synth_IIc_edit"/>
</dbReference>
<keyword evidence="10 14" id="KW-0694">RNA-binding</keyword>
<organism evidence="17">
    <name type="scientific">uncultured Poseidoniia archaeon</name>
    <dbReference type="NCBI Taxonomy" id="1697135"/>
    <lineage>
        <taxon>Archaea</taxon>
        <taxon>Methanobacteriati</taxon>
        <taxon>Thermoplasmatota</taxon>
        <taxon>Candidatus Poseidoniia</taxon>
        <taxon>environmental samples</taxon>
    </lineage>
</organism>
<dbReference type="GO" id="GO:0000049">
    <property type="term" value="F:tRNA binding"/>
    <property type="evidence" value="ECO:0007669"/>
    <property type="project" value="UniProtKB-KW"/>
</dbReference>
<feature type="domain" description="Aminoacyl-transfer RNA synthetases class-II family profile" evidence="15">
    <location>
        <begin position="286"/>
        <end position="606"/>
    </location>
</feature>
<evidence type="ECO:0000256" key="3">
    <source>
        <dbReference type="ARBA" id="ARBA00022490"/>
    </source>
</evidence>
<evidence type="ECO:0000256" key="7">
    <source>
        <dbReference type="ARBA" id="ARBA00022741"/>
    </source>
</evidence>
<dbReference type="InterPro" id="IPR004154">
    <property type="entry name" value="Anticodon-bd"/>
</dbReference>
<keyword evidence="7 14" id="KW-0547">Nucleotide-binding</keyword>
<evidence type="ECO:0000256" key="8">
    <source>
        <dbReference type="ARBA" id="ARBA00022833"/>
    </source>
</evidence>
<evidence type="ECO:0000256" key="6">
    <source>
        <dbReference type="ARBA" id="ARBA00022723"/>
    </source>
</evidence>
<dbReference type="InterPro" id="IPR012947">
    <property type="entry name" value="tRNA_SAD"/>
</dbReference>
<name>A0A1B1TG29_9ARCH</name>
<feature type="binding site" evidence="14">
    <location>
        <position position="583"/>
    </location>
    <ligand>
        <name>Zn(2+)</name>
        <dbReference type="ChEBI" id="CHEBI:29105"/>
        <note>catalytic</note>
    </ligand>
</feature>
<keyword evidence="9 14" id="KW-0067">ATP-binding</keyword>
<evidence type="ECO:0000256" key="9">
    <source>
        <dbReference type="ARBA" id="ARBA00022840"/>
    </source>
</evidence>
<comment type="cofactor">
    <cofactor evidence="14">
        <name>Zn(2+)</name>
        <dbReference type="ChEBI" id="CHEBI:29105"/>
    </cofactor>
    <text evidence="14">Binds 1 zinc ion per subunit.</text>
</comment>
<keyword evidence="11 14" id="KW-0648">Protein biosynthesis</keyword>
<dbReference type="SUPFAM" id="SSF55186">
    <property type="entry name" value="ThrRS/AlaRS common domain"/>
    <property type="match status" value="1"/>
</dbReference>
<dbReference type="EMBL" id="KP211930">
    <property type="protein sequence ID" value="ANV81224.1"/>
    <property type="molecule type" value="Genomic_DNA"/>
</dbReference>
<feature type="binding site" evidence="14">
    <location>
        <position position="454"/>
    </location>
    <ligand>
        <name>Zn(2+)</name>
        <dbReference type="ChEBI" id="CHEBI:29105"/>
        <note>catalytic</note>
    </ligand>
</feature>
<reference evidence="17" key="1">
    <citation type="submission" date="2014-11" db="EMBL/GenBank/DDBJ databases">
        <authorList>
            <person name="Zhu J."/>
            <person name="Qi W."/>
            <person name="Song R."/>
        </authorList>
    </citation>
    <scope>NUCLEOTIDE SEQUENCE</scope>
</reference>
<dbReference type="CDD" id="cd00771">
    <property type="entry name" value="ThrRS_core"/>
    <property type="match status" value="1"/>
</dbReference>
<comment type="subcellular location">
    <subcellularLocation>
        <location evidence="1 14">Cytoplasm</location>
    </subcellularLocation>
</comment>
<dbReference type="GO" id="GO:0002161">
    <property type="term" value="F:aminoacyl-tRNA deacylase activity"/>
    <property type="evidence" value="ECO:0007669"/>
    <property type="project" value="UniProtKB-ARBA"/>
</dbReference>
<dbReference type="Gene3D" id="3.30.930.10">
    <property type="entry name" value="Bira Bifunctional Protein, Domain 2"/>
    <property type="match status" value="1"/>
</dbReference>
<protein>
    <recommendedName>
        <fullName evidence="14">Threonine--tRNA ligase</fullName>
        <ecNumber evidence="14">6.1.1.3</ecNumber>
    </recommendedName>
    <alternativeName>
        <fullName evidence="14">Threonyl-tRNA synthetase</fullName>
        <shortName evidence="14">ThrRS</shortName>
    </alternativeName>
</protein>
<dbReference type="CDD" id="cd00860">
    <property type="entry name" value="ThrRS_anticodon"/>
    <property type="match status" value="1"/>
</dbReference>
<evidence type="ECO:0000256" key="1">
    <source>
        <dbReference type="ARBA" id="ARBA00004496"/>
    </source>
</evidence>
<comment type="subunit">
    <text evidence="14">Homodimer.</text>
</comment>
<feature type="binding site" evidence="14">
    <location>
        <position position="403"/>
    </location>
    <ligand>
        <name>Zn(2+)</name>
        <dbReference type="ChEBI" id="CHEBI:29105"/>
        <note>catalytic</note>
    </ligand>
</feature>
<dbReference type="InterPro" id="IPR045864">
    <property type="entry name" value="aa-tRNA-synth_II/BPL/LPL"/>
</dbReference>
<keyword evidence="6 14" id="KW-0479">Metal-binding</keyword>
<dbReference type="PROSITE" id="PS51880">
    <property type="entry name" value="TGS"/>
    <property type="match status" value="1"/>
</dbReference>
<evidence type="ECO:0000256" key="4">
    <source>
        <dbReference type="ARBA" id="ARBA00022555"/>
    </source>
</evidence>
<keyword evidence="3 14" id="KW-0963">Cytoplasm</keyword>
<dbReference type="PANTHER" id="PTHR11451">
    <property type="entry name" value="THREONINE-TRNA LIGASE"/>
    <property type="match status" value="1"/>
</dbReference>
<accession>A0A1B1TG29</accession>
<dbReference type="SUPFAM" id="SSF81271">
    <property type="entry name" value="TGS-like"/>
    <property type="match status" value="1"/>
</dbReference>
<evidence type="ECO:0000256" key="13">
    <source>
        <dbReference type="ARBA" id="ARBA00049515"/>
    </source>
</evidence>
<keyword evidence="4 14" id="KW-0820">tRNA-binding</keyword>
<keyword evidence="12 14" id="KW-0030">Aminoacyl-tRNA synthetase</keyword>
<dbReference type="Gene3D" id="3.30.54.20">
    <property type="match status" value="1"/>
</dbReference>
<dbReference type="GO" id="GO:0005524">
    <property type="term" value="F:ATP binding"/>
    <property type="evidence" value="ECO:0007669"/>
    <property type="project" value="UniProtKB-UniRule"/>
</dbReference>
<dbReference type="Pfam" id="PF03129">
    <property type="entry name" value="HGTP_anticodon"/>
    <property type="match status" value="1"/>
</dbReference>
<dbReference type="InterPro" id="IPR006195">
    <property type="entry name" value="aa-tRNA-synth_II"/>
</dbReference>
<dbReference type="InterPro" id="IPR002320">
    <property type="entry name" value="Thr-tRNA-ligase_IIa"/>
</dbReference>
<dbReference type="SMART" id="SM00863">
    <property type="entry name" value="tRNA_SAD"/>
    <property type="match status" value="1"/>
</dbReference>
<dbReference type="FunFam" id="3.30.980.10:FF:000005">
    <property type="entry name" value="Threonyl-tRNA synthetase, mitochondrial"/>
    <property type="match status" value="1"/>
</dbReference>
<keyword evidence="8 14" id="KW-0862">Zinc</keyword>
<comment type="catalytic activity">
    <reaction evidence="13 14">
        <text>tRNA(Thr) + L-threonine + ATP = L-threonyl-tRNA(Thr) + AMP + diphosphate + H(+)</text>
        <dbReference type="Rhea" id="RHEA:24624"/>
        <dbReference type="Rhea" id="RHEA-COMP:9670"/>
        <dbReference type="Rhea" id="RHEA-COMP:9704"/>
        <dbReference type="ChEBI" id="CHEBI:15378"/>
        <dbReference type="ChEBI" id="CHEBI:30616"/>
        <dbReference type="ChEBI" id="CHEBI:33019"/>
        <dbReference type="ChEBI" id="CHEBI:57926"/>
        <dbReference type="ChEBI" id="CHEBI:78442"/>
        <dbReference type="ChEBI" id="CHEBI:78534"/>
        <dbReference type="ChEBI" id="CHEBI:456215"/>
        <dbReference type="EC" id="6.1.1.3"/>
    </reaction>
</comment>
<dbReference type="InterPro" id="IPR012676">
    <property type="entry name" value="TGS-like"/>
</dbReference>
<evidence type="ECO:0000256" key="14">
    <source>
        <dbReference type="HAMAP-Rule" id="MF_00184"/>
    </source>
</evidence>
<dbReference type="FunFam" id="3.30.930.10:FF:000002">
    <property type="entry name" value="Threonine--tRNA ligase"/>
    <property type="match status" value="1"/>
</dbReference>
<keyword evidence="5 14" id="KW-0436">Ligase</keyword>
<dbReference type="GO" id="GO:0006435">
    <property type="term" value="P:threonyl-tRNA aminoacylation"/>
    <property type="evidence" value="ECO:0007669"/>
    <property type="project" value="UniProtKB-UniRule"/>
</dbReference>
<dbReference type="GO" id="GO:0046872">
    <property type="term" value="F:metal ion binding"/>
    <property type="evidence" value="ECO:0007669"/>
    <property type="project" value="UniProtKB-KW"/>
</dbReference>
<dbReference type="InterPro" id="IPR002314">
    <property type="entry name" value="aa-tRNA-synt_IIb"/>
</dbReference>
<dbReference type="EC" id="6.1.1.3" evidence="14"/>
<dbReference type="PROSITE" id="PS50862">
    <property type="entry name" value="AA_TRNA_LIGASE_II"/>
    <property type="match status" value="1"/>
</dbReference>
<comment type="caution">
    <text evidence="14">Lacks conserved residue(s) required for the propagation of feature annotation.</text>
</comment>
<comment type="similarity">
    <text evidence="2 14">Belongs to the class-II aminoacyl-tRNA synthetase family.</text>
</comment>
<dbReference type="Gene3D" id="3.40.50.800">
    <property type="entry name" value="Anticodon-binding domain"/>
    <property type="match status" value="1"/>
</dbReference>
<dbReference type="InterPro" id="IPR012675">
    <property type="entry name" value="Beta-grasp_dom_sf"/>
</dbReference>
<dbReference type="GO" id="GO:0004829">
    <property type="term" value="F:threonine-tRNA ligase activity"/>
    <property type="evidence" value="ECO:0007669"/>
    <property type="project" value="UniProtKB-UniRule"/>
</dbReference>
<evidence type="ECO:0000259" key="15">
    <source>
        <dbReference type="PROSITE" id="PS50862"/>
    </source>
</evidence>
<evidence type="ECO:0000256" key="12">
    <source>
        <dbReference type="ARBA" id="ARBA00023146"/>
    </source>
</evidence>
<evidence type="ECO:0000313" key="17">
    <source>
        <dbReference type="EMBL" id="ANV81224.1"/>
    </source>
</evidence>
<evidence type="ECO:0000256" key="11">
    <source>
        <dbReference type="ARBA" id="ARBA00022917"/>
    </source>
</evidence>
<reference evidence="17" key="2">
    <citation type="journal article" date="2015" name="ISME J.">
        <title>A new class of marine Euryarchaeota group II from the Mediterranean deep chlorophyll maximum.</title>
        <authorList>
            <person name="Martin-Cuadrado A.B."/>
            <person name="Garcia-Heredia I."/>
            <person name="Molto A.G."/>
            <person name="Lopez-Ubeda R."/>
            <person name="Kimes N."/>
            <person name="Lopez-Garcia P."/>
            <person name="Moreira D."/>
            <person name="Rodriguez-Valera F."/>
        </authorList>
    </citation>
    <scope>NUCLEOTIDE SEQUENCE</scope>
</reference>
<dbReference type="Gene3D" id="3.10.20.30">
    <property type="match status" value="1"/>
</dbReference>
<dbReference type="NCBIfam" id="TIGR00418">
    <property type="entry name" value="thrS"/>
    <property type="match status" value="1"/>
</dbReference>
<dbReference type="Gene3D" id="3.30.980.10">
    <property type="entry name" value="Threonyl-trna Synthetase, Chain A, domain 2"/>
    <property type="match status" value="1"/>
</dbReference>
<gene>
    <name evidence="14" type="primary">thrS</name>
</gene>
<dbReference type="InterPro" id="IPR036621">
    <property type="entry name" value="Anticodon-bd_dom_sf"/>
</dbReference>
<feature type="domain" description="TGS" evidence="16">
    <location>
        <begin position="47"/>
        <end position="107"/>
    </location>
</feature>
<dbReference type="SUPFAM" id="SSF52954">
    <property type="entry name" value="Class II aaRS ABD-related"/>
    <property type="match status" value="1"/>
</dbReference>
<dbReference type="PRINTS" id="PR01047">
    <property type="entry name" value="TRNASYNTHTHR"/>
</dbReference>
<evidence type="ECO:0000259" key="16">
    <source>
        <dbReference type="PROSITE" id="PS51880"/>
    </source>
</evidence>
<dbReference type="SUPFAM" id="SSF55681">
    <property type="entry name" value="Class II aaRS and biotin synthetases"/>
    <property type="match status" value="1"/>
</dbReference>
<evidence type="ECO:0000256" key="5">
    <source>
        <dbReference type="ARBA" id="ARBA00022598"/>
    </source>
</evidence>
<evidence type="ECO:0000256" key="10">
    <source>
        <dbReference type="ARBA" id="ARBA00022884"/>
    </source>
</evidence>